<dbReference type="Pfam" id="PF14865">
    <property type="entry name" value="Macin"/>
    <property type="match status" value="1"/>
</dbReference>
<evidence type="ECO:0000313" key="7">
    <source>
        <dbReference type="EMBL" id="CAJ0595066.1"/>
    </source>
</evidence>
<dbReference type="AlphaFoldDB" id="A0AA36GMX1"/>
<feature type="compositionally biased region" description="Polar residues" evidence="5">
    <location>
        <begin position="27"/>
        <end position="36"/>
    </location>
</feature>
<evidence type="ECO:0000256" key="4">
    <source>
        <dbReference type="ARBA" id="ARBA00023157"/>
    </source>
</evidence>
<evidence type="ECO:0000256" key="3">
    <source>
        <dbReference type="ARBA" id="ARBA00022525"/>
    </source>
</evidence>
<dbReference type="InterPro" id="IPR008737">
    <property type="entry name" value="DUF1758"/>
</dbReference>
<dbReference type="GO" id="GO:0005576">
    <property type="term" value="C:extracellular region"/>
    <property type="evidence" value="ECO:0007669"/>
    <property type="project" value="UniProtKB-SubCell"/>
</dbReference>
<dbReference type="InterPro" id="IPR029230">
    <property type="entry name" value="Macin"/>
</dbReference>
<dbReference type="Proteomes" id="UP001176961">
    <property type="component" value="Unassembled WGS sequence"/>
</dbReference>
<proteinExistence type="inferred from homology"/>
<dbReference type="EMBL" id="CATQJL010000112">
    <property type="protein sequence ID" value="CAJ0595066.1"/>
    <property type="molecule type" value="Genomic_DNA"/>
</dbReference>
<name>A0AA36GMX1_CYLNA</name>
<dbReference type="InterPro" id="IPR038456">
    <property type="entry name" value="Macin_sf"/>
</dbReference>
<keyword evidence="3" id="KW-0964">Secreted</keyword>
<dbReference type="Gene3D" id="3.30.30.100">
    <property type="match status" value="1"/>
</dbReference>
<evidence type="ECO:0000256" key="1">
    <source>
        <dbReference type="ARBA" id="ARBA00004613"/>
    </source>
</evidence>
<evidence type="ECO:0000256" key="2">
    <source>
        <dbReference type="ARBA" id="ARBA00010366"/>
    </source>
</evidence>
<dbReference type="InterPro" id="IPR043502">
    <property type="entry name" value="DNA/RNA_pol_sf"/>
</dbReference>
<organism evidence="7 8">
    <name type="scientific">Cylicocyclus nassatus</name>
    <name type="common">Nematode worm</name>
    <dbReference type="NCBI Taxonomy" id="53992"/>
    <lineage>
        <taxon>Eukaryota</taxon>
        <taxon>Metazoa</taxon>
        <taxon>Ecdysozoa</taxon>
        <taxon>Nematoda</taxon>
        <taxon>Chromadorea</taxon>
        <taxon>Rhabditida</taxon>
        <taxon>Rhabditina</taxon>
        <taxon>Rhabditomorpha</taxon>
        <taxon>Strongyloidea</taxon>
        <taxon>Strongylidae</taxon>
        <taxon>Cylicocyclus</taxon>
    </lineage>
</organism>
<dbReference type="GO" id="GO:0006952">
    <property type="term" value="P:defense response"/>
    <property type="evidence" value="ECO:0007669"/>
    <property type="project" value="InterPro"/>
</dbReference>
<dbReference type="PANTHER" id="PTHR47331">
    <property type="entry name" value="PHD-TYPE DOMAIN-CONTAINING PROTEIN"/>
    <property type="match status" value="1"/>
</dbReference>
<keyword evidence="4" id="KW-1015">Disulfide bond</keyword>
<reference evidence="7" key="1">
    <citation type="submission" date="2023-07" db="EMBL/GenBank/DDBJ databases">
        <authorList>
            <consortium name="CYATHOMIX"/>
        </authorList>
    </citation>
    <scope>NUCLEOTIDE SEQUENCE</scope>
    <source>
        <strain evidence="7">N/A</strain>
    </source>
</reference>
<feature type="domain" description="DUF1758" evidence="6">
    <location>
        <begin position="50"/>
        <end position="196"/>
    </location>
</feature>
<feature type="region of interest" description="Disordered" evidence="5">
    <location>
        <begin position="1"/>
        <end position="36"/>
    </location>
</feature>
<sequence>MSCNDNQPISIDELANSSATVPEEKGNNSTFTTTEATNQPAPLMCTDVKLFNPDDPSCCATATAFLDCGSTATYITEELAALLNFPTIKREELNVSTFAGSKPMLMECSIHKIGIVTENGTKCLIVKSTTSLAKDVMQIIPDGNLSVTLCKPSILIGNDYFWDLVLSHNFCYKNLSEGHSLLHTTIGDIILKKALDTKFKHCSFVSIENDDVANPANHNELCELVSRFWKLESVGILDNPDQRDDDECLKLFNNTIYYDSDEKRYVVTLPFKVDPVKVPENYTLAYSRLRNQLKQLQQNPSYLERYHAVIEDQLQRGIIERVPAEDVHKPCHYLSHHGVLKRNDKDLKIRCVYDGSAKLKGSVSLNDTLYRGPVLLPNLVGILILSRLCEILISSDIEKAFLMVGLNQSSRDYTRFLWLKNSTGSLCPQNLITYRFTRVPFGLFICPDVDIINAVPTMIAQCYKDWSRCTPATKFLSGSLWRTCEKRCQECLGREWGECVEVKAGPCSGGYQCQCKGGKVKNSNPNPNIITCLLGL</sequence>
<evidence type="ECO:0000256" key="5">
    <source>
        <dbReference type="SAM" id="MobiDB-lite"/>
    </source>
</evidence>
<gene>
    <name evidence="7" type="ORF">CYNAS_LOCUS7049</name>
</gene>
<protein>
    <recommendedName>
        <fullName evidence="6">DUF1758 domain-containing protein</fullName>
    </recommendedName>
</protein>
<comment type="subcellular location">
    <subcellularLocation>
        <location evidence="1">Secreted</location>
    </subcellularLocation>
</comment>
<dbReference type="Pfam" id="PF05585">
    <property type="entry name" value="DUF1758"/>
    <property type="match status" value="1"/>
</dbReference>
<comment type="similarity">
    <text evidence="2">Belongs to the macin family.</text>
</comment>
<evidence type="ECO:0000313" key="8">
    <source>
        <dbReference type="Proteomes" id="UP001176961"/>
    </source>
</evidence>
<dbReference type="PANTHER" id="PTHR47331:SF5">
    <property type="entry name" value="RIBONUCLEASE H"/>
    <property type="match status" value="1"/>
</dbReference>
<comment type="caution">
    <text evidence="7">The sequence shown here is derived from an EMBL/GenBank/DDBJ whole genome shotgun (WGS) entry which is preliminary data.</text>
</comment>
<evidence type="ECO:0000259" key="6">
    <source>
        <dbReference type="Pfam" id="PF05585"/>
    </source>
</evidence>
<accession>A0AA36GMX1</accession>
<feature type="compositionally biased region" description="Polar residues" evidence="5">
    <location>
        <begin position="1"/>
        <end position="20"/>
    </location>
</feature>
<keyword evidence="8" id="KW-1185">Reference proteome</keyword>
<dbReference type="SUPFAM" id="SSF56672">
    <property type="entry name" value="DNA/RNA polymerases"/>
    <property type="match status" value="1"/>
</dbReference>